<keyword evidence="3 7" id="KW-0997">Cell inner membrane</keyword>
<protein>
    <submittedName>
        <fullName evidence="10">TRAP transporter large permease subunit</fullName>
    </submittedName>
</protein>
<evidence type="ECO:0000256" key="6">
    <source>
        <dbReference type="ARBA" id="ARBA00023136"/>
    </source>
</evidence>
<name>A0A4Y7XDG3_9GAMM</name>
<dbReference type="InterPro" id="IPR010656">
    <property type="entry name" value="DctM"/>
</dbReference>
<feature type="transmembrane region" description="Helical" evidence="8">
    <location>
        <begin position="350"/>
        <end position="380"/>
    </location>
</feature>
<keyword evidence="2" id="KW-1003">Cell membrane</keyword>
<sequence>MQSNPTPGAKSGFLNRTWSEWFSTLPIFLILVLTLIIGTGEMIHGQLLRVGEHLYGDPATGVQYSFLRADPVAPKCERHPDIEAQVQQQMAGGGAASDDEFADLFGPQDPAQVRQSLLAAQQVCEEKYQFYENTQKYIDAHPGVKVFRAIETGFFAIFHFGTENRNLFLVIMVVIAALTATLNKHHIGLRPAVTRMDYLVHDAAMLLANGFLSYSVISYIQSLANSGVAVDPNALIINYLWATLFIATTLISLFRLIKPQTPKQQGGSFGLALMAVPLYAWMAIITGIAFIFFMDYSVGQAIYLGFLTDYVAIFLALGLFIWVGMLLTQTRVMDLFLNILRPWNFSPETLTWLILIGASIPTAYTGASGIFVVAAGALIYKEVWNSGARRQYALAVSAMSGTLGMVIRPCLLVVLIAMLDSKHVTSDELFDHGIYVFWFISLFFLTVSLFFAESKFRINSPTVAIPGMVRALGPVIPYVIITAAVVLFYRYVLNTEMNEFTAPMILPLILLAIVLFDKIRREPSSAAMAYGQTADDHEKMVQEHQKTSPFLRTHDAHGIERRSGFEAAIRFATSETVGHIGALIILMALSASVGGLVEKTEIVHLLPTHLNNIYISLLFIALLLAGIGMTTDPFGAVILVAASIAPVAYANGINPIHFWMICLVAFELGYVTPPVALNHLLTRLSVGDEEVMAADAEARAKYTKFYYRYERWLLPIMVLFPALMMVTFAPYIFKMFGWY</sequence>
<comment type="subcellular location">
    <subcellularLocation>
        <location evidence="1 7">Cell inner membrane</location>
        <topology evidence="1 7">Multi-pass membrane protein</topology>
    </subcellularLocation>
</comment>
<dbReference type="GO" id="GO:0005886">
    <property type="term" value="C:plasma membrane"/>
    <property type="evidence" value="ECO:0007669"/>
    <property type="project" value="UniProtKB-SubCell"/>
</dbReference>
<feature type="transmembrane region" description="Helical" evidence="8">
    <location>
        <begin position="609"/>
        <end position="627"/>
    </location>
</feature>
<feature type="transmembrane region" description="Helical" evidence="8">
    <location>
        <begin position="301"/>
        <end position="327"/>
    </location>
</feature>
<comment type="caution">
    <text evidence="10">The sequence shown here is derived from an EMBL/GenBank/DDBJ whole genome shotgun (WGS) entry which is preliminary data.</text>
</comment>
<proteinExistence type="predicted"/>
<organism evidence="10 11">
    <name type="scientific">Alkanindiges illinoisensis</name>
    <dbReference type="NCBI Taxonomy" id="197183"/>
    <lineage>
        <taxon>Bacteria</taxon>
        <taxon>Pseudomonadati</taxon>
        <taxon>Pseudomonadota</taxon>
        <taxon>Gammaproteobacteria</taxon>
        <taxon>Moraxellales</taxon>
        <taxon>Moraxellaceae</taxon>
        <taxon>Alkanindiges</taxon>
    </lineage>
</organism>
<feature type="transmembrane region" description="Helical" evidence="8">
    <location>
        <begin position="203"/>
        <end position="224"/>
    </location>
</feature>
<feature type="transmembrane region" description="Helical" evidence="8">
    <location>
        <begin position="392"/>
        <end position="419"/>
    </location>
</feature>
<feature type="transmembrane region" description="Helical" evidence="8">
    <location>
        <begin position="236"/>
        <end position="257"/>
    </location>
</feature>
<dbReference type="AlphaFoldDB" id="A0A4Y7XDG3"/>
<feature type="transmembrane region" description="Helical" evidence="8">
    <location>
        <begin position="166"/>
        <end position="183"/>
    </location>
</feature>
<keyword evidence="6 8" id="KW-0472">Membrane</keyword>
<evidence type="ECO:0000256" key="7">
    <source>
        <dbReference type="RuleBase" id="RU369079"/>
    </source>
</evidence>
<dbReference type="EMBL" id="SNTY01000014">
    <property type="protein sequence ID" value="TEU29257.1"/>
    <property type="molecule type" value="Genomic_DNA"/>
</dbReference>
<evidence type="ECO:0000256" key="1">
    <source>
        <dbReference type="ARBA" id="ARBA00004429"/>
    </source>
</evidence>
<comment type="function">
    <text evidence="7">Part of the tripartite ATP-independent periplasmic (TRAP) transport system.</text>
</comment>
<gene>
    <name evidence="10" type="ORF">E2B99_04105</name>
</gene>
<feature type="transmembrane region" description="Helical" evidence="8">
    <location>
        <begin position="21"/>
        <end position="39"/>
    </location>
</feature>
<feature type="transmembrane region" description="Helical" evidence="8">
    <location>
        <begin position="269"/>
        <end position="294"/>
    </location>
</feature>
<feature type="domain" description="TRAP C4-dicarboxylate transport system permease DctM subunit" evidence="9">
    <location>
        <begin position="269"/>
        <end position="730"/>
    </location>
</feature>
<evidence type="ECO:0000313" key="10">
    <source>
        <dbReference type="EMBL" id="TEU29257.1"/>
    </source>
</evidence>
<evidence type="ECO:0000256" key="3">
    <source>
        <dbReference type="ARBA" id="ARBA00022519"/>
    </source>
</evidence>
<evidence type="ECO:0000313" key="11">
    <source>
        <dbReference type="Proteomes" id="UP000297834"/>
    </source>
</evidence>
<reference evidence="10 11" key="1">
    <citation type="submission" date="2019-03" db="EMBL/GenBank/DDBJ databases">
        <title>Alkanindiges illinoisensis: a potential pathogenic isolated from ascites of a gastric cancer patient with abdominal metastasis.</title>
        <authorList>
            <person name="Hu X."/>
            <person name="Yang B."/>
            <person name="Yan X."/>
            <person name="Lin L."/>
            <person name="Zhao H."/>
            <person name="Zhou F."/>
            <person name="Su B."/>
            <person name="Chen J."/>
            <person name="Rui Y."/>
            <person name="Wang Q."/>
            <person name="Zheng L."/>
        </authorList>
    </citation>
    <scope>NUCLEOTIDE SEQUENCE [LARGE SCALE GENOMIC DNA]</scope>
    <source>
        <strain evidence="10 11">NFYY 23406</strain>
    </source>
</reference>
<feature type="transmembrane region" description="Helical" evidence="8">
    <location>
        <begin position="434"/>
        <end position="452"/>
    </location>
</feature>
<keyword evidence="4 8" id="KW-0812">Transmembrane</keyword>
<dbReference type="OrthoDB" id="8627919at2"/>
<dbReference type="PANTHER" id="PTHR33362">
    <property type="entry name" value="SIALIC ACID TRAP TRANSPORTER PERMEASE PROTEIN SIAT-RELATED"/>
    <property type="match status" value="1"/>
</dbReference>
<keyword evidence="7" id="KW-0813">Transport</keyword>
<dbReference type="GO" id="GO:0022857">
    <property type="term" value="F:transmembrane transporter activity"/>
    <property type="evidence" value="ECO:0007669"/>
    <property type="project" value="UniProtKB-UniRule"/>
</dbReference>
<dbReference type="Proteomes" id="UP000297834">
    <property type="component" value="Unassembled WGS sequence"/>
</dbReference>
<keyword evidence="11" id="KW-1185">Reference proteome</keyword>
<evidence type="ECO:0000256" key="4">
    <source>
        <dbReference type="ARBA" id="ARBA00022692"/>
    </source>
</evidence>
<evidence type="ECO:0000256" key="5">
    <source>
        <dbReference type="ARBA" id="ARBA00022989"/>
    </source>
</evidence>
<dbReference type="InterPro" id="IPR004681">
    <property type="entry name" value="TRAP_DctM"/>
</dbReference>
<feature type="transmembrane region" description="Helical" evidence="8">
    <location>
        <begin position="634"/>
        <end position="650"/>
    </location>
</feature>
<evidence type="ECO:0000259" key="9">
    <source>
        <dbReference type="Pfam" id="PF06808"/>
    </source>
</evidence>
<dbReference type="STRING" id="1120977.GCA_000619845_02390"/>
<feature type="transmembrane region" description="Helical" evidence="8">
    <location>
        <begin position="497"/>
        <end position="516"/>
    </location>
</feature>
<keyword evidence="5 8" id="KW-1133">Transmembrane helix</keyword>
<feature type="transmembrane region" description="Helical" evidence="8">
    <location>
        <begin position="712"/>
        <end position="733"/>
    </location>
</feature>
<evidence type="ECO:0000256" key="2">
    <source>
        <dbReference type="ARBA" id="ARBA00022475"/>
    </source>
</evidence>
<evidence type="ECO:0000256" key="8">
    <source>
        <dbReference type="SAM" id="Phobius"/>
    </source>
</evidence>
<accession>A0A4Y7XDG3</accession>
<feature type="transmembrane region" description="Helical" evidence="8">
    <location>
        <begin position="472"/>
        <end position="491"/>
    </location>
</feature>
<feature type="transmembrane region" description="Helical" evidence="8">
    <location>
        <begin position="577"/>
        <end position="597"/>
    </location>
</feature>
<dbReference type="Pfam" id="PF06808">
    <property type="entry name" value="DctM"/>
    <property type="match status" value="1"/>
</dbReference>
<dbReference type="RefSeq" id="WP_134243709.1">
    <property type="nucleotide sequence ID" value="NZ_SNTY01000014.1"/>
</dbReference>